<comment type="caution">
    <text evidence="2">The sequence shown here is derived from an EMBL/GenBank/DDBJ whole genome shotgun (WGS) entry which is preliminary data.</text>
</comment>
<dbReference type="Proteomes" id="UP001196413">
    <property type="component" value="Unassembled WGS sequence"/>
</dbReference>
<accession>A0AAD5R2A1</accession>
<reference evidence="2" key="1">
    <citation type="submission" date="2021-06" db="EMBL/GenBank/DDBJ databases">
        <title>Parelaphostrongylus tenuis whole genome reference sequence.</title>
        <authorList>
            <person name="Garwood T.J."/>
            <person name="Larsen P.A."/>
            <person name="Fountain-Jones N.M."/>
            <person name="Garbe J.R."/>
            <person name="Macchietto M.G."/>
            <person name="Kania S.A."/>
            <person name="Gerhold R.W."/>
            <person name="Richards J.E."/>
            <person name="Wolf T.M."/>
        </authorList>
    </citation>
    <scope>NUCLEOTIDE SEQUENCE</scope>
    <source>
        <strain evidence="2">MNPRO001-30</strain>
        <tissue evidence="2">Meninges</tissue>
    </source>
</reference>
<sequence length="141" mass="15674">MMNAKMAEVGWVMSNLLHVVILMVIFCELTTDSSASVNMELSLRSEKTVAQTFDFMKRASRQKRQLLTTMAPQIPSLFDPLTILNQPIVINITKKIATALLRNLGDQLHGRPSTLPPCCYRPWLYANLPFGGALGNIGLGR</sequence>
<evidence type="ECO:0000313" key="2">
    <source>
        <dbReference type="EMBL" id="KAJ1368265.1"/>
    </source>
</evidence>
<keyword evidence="1" id="KW-0732">Signal</keyword>
<name>A0AAD5R2A1_PARTN</name>
<organism evidence="2 3">
    <name type="scientific">Parelaphostrongylus tenuis</name>
    <name type="common">Meningeal worm</name>
    <dbReference type="NCBI Taxonomy" id="148309"/>
    <lineage>
        <taxon>Eukaryota</taxon>
        <taxon>Metazoa</taxon>
        <taxon>Ecdysozoa</taxon>
        <taxon>Nematoda</taxon>
        <taxon>Chromadorea</taxon>
        <taxon>Rhabditida</taxon>
        <taxon>Rhabditina</taxon>
        <taxon>Rhabditomorpha</taxon>
        <taxon>Strongyloidea</taxon>
        <taxon>Metastrongylidae</taxon>
        <taxon>Parelaphostrongylus</taxon>
    </lineage>
</organism>
<gene>
    <name evidence="2" type="ORF">KIN20_029357</name>
</gene>
<proteinExistence type="predicted"/>
<dbReference type="EMBL" id="JAHQIW010006128">
    <property type="protein sequence ID" value="KAJ1368265.1"/>
    <property type="molecule type" value="Genomic_DNA"/>
</dbReference>
<feature type="signal peptide" evidence="1">
    <location>
        <begin position="1"/>
        <end position="35"/>
    </location>
</feature>
<evidence type="ECO:0000313" key="3">
    <source>
        <dbReference type="Proteomes" id="UP001196413"/>
    </source>
</evidence>
<dbReference type="AlphaFoldDB" id="A0AAD5R2A1"/>
<protein>
    <submittedName>
        <fullName evidence="2">Uncharacterized protein</fullName>
    </submittedName>
</protein>
<evidence type="ECO:0000256" key="1">
    <source>
        <dbReference type="SAM" id="SignalP"/>
    </source>
</evidence>
<keyword evidence="3" id="KW-1185">Reference proteome</keyword>
<feature type="chain" id="PRO_5042052150" evidence="1">
    <location>
        <begin position="36"/>
        <end position="141"/>
    </location>
</feature>